<comment type="function">
    <text evidence="8">Involved in the biosynthesis of the chorismate, which leads to the biosynthesis of aromatic amino acids. Catalyzes the reversible NADPH linked reduction of 3-dehydroshikimate (DHSA) to yield shikimate (SA).</text>
</comment>
<evidence type="ECO:0000256" key="6">
    <source>
        <dbReference type="ARBA" id="ARBA00023141"/>
    </source>
</evidence>
<dbReference type="InterPro" id="IPR046346">
    <property type="entry name" value="Aminoacid_DH-like_N_sf"/>
</dbReference>
<feature type="binding site" evidence="8">
    <location>
        <position position="100"/>
    </location>
    <ligand>
        <name>shikimate</name>
        <dbReference type="ChEBI" id="CHEBI:36208"/>
    </ligand>
</feature>
<protein>
    <recommendedName>
        <fullName evidence="2 8">Shikimate dehydrogenase (NADP(+))</fullName>
        <shortName evidence="8">SDH</shortName>
        <ecNumber evidence="2 8">1.1.1.25</ecNumber>
    </recommendedName>
</protein>
<evidence type="ECO:0000313" key="10">
    <source>
        <dbReference type="EMBL" id="MBH0111453.1"/>
    </source>
</evidence>
<feature type="domain" description="Shikimate dehydrogenase substrate binding N-terminal" evidence="9">
    <location>
        <begin position="19"/>
        <end position="102"/>
    </location>
</feature>
<dbReference type="SUPFAM" id="SSF53223">
    <property type="entry name" value="Aminoacid dehydrogenase-like, N-terminal domain"/>
    <property type="match status" value="1"/>
</dbReference>
<dbReference type="GO" id="GO:0009423">
    <property type="term" value="P:chorismate biosynthetic process"/>
    <property type="evidence" value="ECO:0007669"/>
    <property type="project" value="UniProtKB-UniRule"/>
</dbReference>
<organism evidence="10 11">
    <name type="scientific">Novosphingobium aureum</name>
    <dbReference type="NCBI Taxonomy" id="2792964"/>
    <lineage>
        <taxon>Bacteria</taxon>
        <taxon>Pseudomonadati</taxon>
        <taxon>Pseudomonadota</taxon>
        <taxon>Alphaproteobacteria</taxon>
        <taxon>Sphingomonadales</taxon>
        <taxon>Sphingomonadaceae</taxon>
        <taxon>Novosphingobium</taxon>
    </lineage>
</organism>
<evidence type="ECO:0000256" key="8">
    <source>
        <dbReference type="HAMAP-Rule" id="MF_00222"/>
    </source>
</evidence>
<evidence type="ECO:0000256" key="7">
    <source>
        <dbReference type="ARBA" id="ARBA00049442"/>
    </source>
</evidence>
<feature type="binding site" evidence="8">
    <location>
        <position position="269"/>
    </location>
    <ligand>
        <name>shikimate</name>
        <dbReference type="ChEBI" id="CHEBI:36208"/>
    </ligand>
</feature>
<keyword evidence="11" id="KW-1185">Reference proteome</keyword>
<keyword evidence="3 8" id="KW-0028">Amino-acid biosynthesis</keyword>
<dbReference type="GO" id="GO:0050661">
    <property type="term" value="F:NADP binding"/>
    <property type="evidence" value="ECO:0007669"/>
    <property type="project" value="InterPro"/>
</dbReference>
<dbReference type="GO" id="GO:0008652">
    <property type="term" value="P:amino acid biosynthetic process"/>
    <property type="evidence" value="ECO:0007669"/>
    <property type="project" value="UniProtKB-KW"/>
</dbReference>
<comment type="catalytic activity">
    <reaction evidence="7 8">
        <text>shikimate + NADP(+) = 3-dehydroshikimate + NADPH + H(+)</text>
        <dbReference type="Rhea" id="RHEA:17737"/>
        <dbReference type="ChEBI" id="CHEBI:15378"/>
        <dbReference type="ChEBI" id="CHEBI:16630"/>
        <dbReference type="ChEBI" id="CHEBI:36208"/>
        <dbReference type="ChEBI" id="CHEBI:57783"/>
        <dbReference type="ChEBI" id="CHEBI:58349"/>
        <dbReference type="EC" id="1.1.1.25"/>
    </reaction>
</comment>
<feature type="binding site" evidence="8">
    <location>
        <position position="116"/>
    </location>
    <ligand>
        <name>shikimate</name>
        <dbReference type="ChEBI" id="CHEBI:36208"/>
    </ligand>
</feature>
<proteinExistence type="inferred from homology"/>
<reference evidence="10" key="1">
    <citation type="submission" date="2020-11" db="EMBL/GenBank/DDBJ databases">
        <title>Novosphingobium aureum sp. nov., a marine bacterium isolated from sediment of a salt flat.</title>
        <authorList>
            <person name="Yoo Y."/>
            <person name="Kim J.-J."/>
        </authorList>
    </citation>
    <scope>NUCLEOTIDE SEQUENCE</scope>
    <source>
        <strain evidence="10">YJ-S2-02</strain>
    </source>
</reference>
<evidence type="ECO:0000256" key="1">
    <source>
        <dbReference type="ARBA" id="ARBA00004871"/>
    </source>
</evidence>
<dbReference type="Gene3D" id="3.40.50.720">
    <property type="entry name" value="NAD(P)-binding Rossmann-like Domain"/>
    <property type="match status" value="1"/>
</dbReference>
<keyword evidence="4 8" id="KW-0521">NADP</keyword>
<dbReference type="GO" id="GO:0019632">
    <property type="term" value="P:shikimate metabolic process"/>
    <property type="evidence" value="ECO:0007669"/>
    <property type="project" value="InterPro"/>
</dbReference>
<evidence type="ECO:0000256" key="5">
    <source>
        <dbReference type="ARBA" id="ARBA00023002"/>
    </source>
</evidence>
<dbReference type="RefSeq" id="WP_197159821.1">
    <property type="nucleotide sequence ID" value="NZ_JADZGI010000001.1"/>
</dbReference>
<dbReference type="GO" id="GO:0005829">
    <property type="term" value="C:cytosol"/>
    <property type="evidence" value="ECO:0007669"/>
    <property type="project" value="TreeGrafter"/>
</dbReference>
<evidence type="ECO:0000256" key="2">
    <source>
        <dbReference type="ARBA" id="ARBA00012962"/>
    </source>
</evidence>
<dbReference type="Pfam" id="PF08501">
    <property type="entry name" value="Shikimate_dh_N"/>
    <property type="match status" value="1"/>
</dbReference>
<feature type="active site" description="Proton acceptor" evidence="8">
    <location>
        <position position="79"/>
    </location>
</feature>
<dbReference type="SUPFAM" id="SSF51735">
    <property type="entry name" value="NAD(P)-binding Rossmann-fold domains"/>
    <property type="match status" value="1"/>
</dbReference>
<dbReference type="GO" id="GO:0009073">
    <property type="term" value="P:aromatic amino acid family biosynthetic process"/>
    <property type="evidence" value="ECO:0007669"/>
    <property type="project" value="UniProtKB-KW"/>
</dbReference>
<keyword evidence="6 8" id="KW-0057">Aromatic amino acid biosynthesis</keyword>
<comment type="caution">
    <text evidence="10">The sequence shown here is derived from an EMBL/GenBank/DDBJ whole genome shotgun (WGS) entry which is preliminary data.</text>
</comment>
<dbReference type="CDD" id="cd01065">
    <property type="entry name" value="NAD_bind_Shikimate_DH"/>
    <property type="match status" value="1"/>
</dbReference>
<evidence type="ECO:0000256" key="4">
    <source>
        <dbReference type="ARBA" id="ARBA00022857"/>
    </source>
</evidence>
<comment type="caution">
    <text evidence="8">Lacks conserved residue(s) required for the propagation of feature annotation.</text>
</comment>
<evidence type="ECO:0000256" key="3">
    <source>
        <dbReference type="ARBA" id="ARBA00022605"/>
    </source>
</evidence>
<dbReference type="AlphaFoldDB" id="A0A931H9F8"/>
<sequence>MSGFDANTDRPLGVPYAEVIGDPIAQSKSPALHGFWLDKLGLEARYLHCRVSVDALPDYIAARRVDPDWRGCNVTMPHKLAVMGLLDRIDPVAGQIGAVNTVVREDDGTLTGYNTDAPGFLEPLRPLLERTHLFRMARVLGTGGAARAIVAALAREHFVIVLAARNPDKARALLDELDPEGEHHAVDIAHFAEATDFEFDDRAHCCDLIVNASPLGMTGQPPLAFDFSHVPPGSVVYDIVTSPLHTPLLAQAEAQGLRTVDGLSMLIGQADIAFTRFFGEKPPREHDAELRAMLQA</sequence>
<accession>A0A931H9F8</accession>
<dbReference type="EC" id="1.1.1.25" evidence="2 8"/>
<name>A0A931H9F8_9SPHN</name>
<evidence type="ECO:0000313" key="11">
    <source>
        <dbReference type="Proteomes" id="UP000617634"/>
    </source>
</evidence>
<feature type="binding site" evidence="8">
    <location>
        <begin position="27"/>
        <end position="29"/>
    </location>
    <ligand>
        <name>shikimate</name>
        <dbReference type="ChEBI" id="CHEBI:36208"/>
    </ligand>
</feature>
<dbReference type="PANTHER" id="PTHR21089">
    <property type="entry name" value="SHIKIMATE DEHYDROGENASE"/>
    <property type="match status" value="1"/>
</dbReference>
<dbReference type="InterPro" id="IPR022893">
    <property type="entry name" value="Shikimate_DH_fam"/>
</dbReference>
<feature type="binding site" evidence="8">
    <location>
        <position position="262"/>
    </location>
    <ligand>
        <name>NADP(+)</name>
        <dbReference type="ChEBI" id="CHEBI:58349"/>
    </ligand>
</feature>
<comment type="subunit">
    <text evidence="8">Homodimer.</text>
</comment>
<dbReference type="InterPro" id="IPR013708">
    <property type="entry name" value="Shikimate_DH-bd_N"/>
</dbReference>
<comment type="similarity">
    <text evidence="8">Belongs to the shikimate dehydrogenase family.</text>
</comment>
<dbReference type="NCBIfam" id="TIGR00507">
    <property type="entry name" value="aroE"/>
    <property type="match status" value="1"/>
</dbReference>
<dbReference type="HAMAP" id="MF_00222">
    <property type="entry name" value="Shikimate_DH_AroE"/>
    <property type="match status" value="1"/>
</dbReference>
<comment type="pathway">
    <text evidence="1 8">Metabolic intermediate biosynthesis; chorismate biosynthesis; chorismate from D-erythrose 4-phosphate and phosphoenolpyruvate: step 4/7.</text>
</comment>
<dbReference type="InterPro" id="IPR036291">
    <property type="entry name" value="NAD(P)-bd_dom_sf"/>
</dbReference>
<evidence type="ECO:0000259" key="9">
    <source>
        <dbReference type="Pfam" id="PF08501"/>
    </source>
</evidence>
<dbReference type="EMBL" id="JADZGI010000001">
    <property type="protein sequence ID" value="MBH0111453.1"/>
    <property type="molecule type" value="Genomic_DNA"/>
</dbReference>
<dbReference type="InterPro" id="IPR011342">
    <property type="entry name" value="Shikimate_DH"/>
</dbReference>
<gene>
    <name evidence="8 10" type="primary">aroE</name>
    <name evidence="10" type="ORF">I5E68_00625</name>
</gene>
<keyword evidence="5 8" id="KW-0560">Oxidoreductase</keyword>
<dbReference type="Proteomes" id="UP000617634">
    <property type="component" value="Unassembled WGS sequence"/>
</dbReference>
<feature type="binding site" evidence="8">
    <location>
        <position position="239"/>
    </location>
    <ligand>
        <name>NADP(+)</name>
        <dbReference type="ChEBI" id="CHEBI:58349"/>
    </ligand>
</feature>
<feature type="binding site" evidence="8">
    <location>
        <position position="75"/>
    </location>
    <ligand>
        <name>shikimate</name>
        <dbReference type="ChEBI" id="CHEBI:36208"/>
    </ligand>
</feature>
<dbReference type="GO" id="GO:0004764">
    <property type="term" value="F:shikimate 3-dehydrogenase (NADP+) activity"/>
    <property type="evidence" value="ECO:0007669"/>
    <property type="project" value="UniProtKB-UniRule"/>
</dbReference>
<dbReference type="PANTHER" id="PTHR21089:SF1">
    <property type="entry name" value="BIFUNCTIONAL 3-DEHYDROQUINATE DEHYDRATASE_SHIKIMATE DEHYDROGENASE, CHLOROPLASTIC"/>
    <property type="match status" value="1"/>
</dbReference>
<dbReference type="Gene3D" id="3.40.50.10860">
    <property type="entry name" value="Leucine Dehydrogenase, chain A, domain 1"/>
    <property type="match status" value="1"/>
</dbReference>